<dbReference type="InterPro" id="IPR000014">
    <property type="entry name" value="PAS"/>
</dbReference>
<dbReference type="CDD" id="cd00130">
    <property type="entry name" value="PAS"/>
    <property type="match status" value="2"/>
</dbReference>
<organism evidence="9">
    <name type="scientific">Radula lindenbergiana</name>
    <dbReference type="NCBI Taxonomy" id="697108"/>
    <lineage>
        <taxon>Eukaryota</taxon>
        <taxon>Viridiplantae</taxon>
        <taxon>Streptophyta</taxon>
        <taxon>Embryophyta</taxon>
        <taxon>Marchantiophyta</taxon>
        <taxon>Jungermanniopsida</taxon>
        <taxon>Jungermanniidae</taxon>
        <taxon>Porellales</taxon>
        <taxon>Radulineae</taxon>
        <taxon>Radulaceae</taxon>
        <taxon>Radula</taxon>
        <taxon>Radula subgen. Radula</taxon>
    </lineage>
</organism>
<keyword evidence="6" id="KW-0675">Receptor</keyword>
<keyword evidence="2" id="KW-0716">Sensory transduction</keyword>
<feature type="domain" description="PAC" evidence="8">
    <location>
        <begin position="360"/>
        <end position="414"/>
    </location>
</feature>
<evidence type="ECO:0000256" key="6">
    <source>
        <dbReference type="ARBA" id="ARBA00023170"/>
    </source>
</evidence>
<dbReference type="InterPro" id="IPR035965">
    <property type="entry name" value="PAS-like_dom_sf"/>
</dbReference>
<dbReference type="InterPro" id="IPR001610">
    <property type="entry name" value="PAC"/>
</dbReference>
<keyword evidence="5" id="KW-0157">Chromophore</keyword>
<evidence type="ECO:0000259" key="7">
    <source>
        <dbReference type="PROSITE" id="PS50112"/>
    </source>
</evidence>
<dbReference type="SMART" id="SM00086">
    <property type="entry name" value="PAC"/>
    <property type="match status" value="2"/>
</dbReference>
<evidence type="ECO:0000256" key="4">
    <source>
        <dbReference type="ARBA" id="ARBA00022643"/>
    </source>
</evidence>
<evidence type="ECO:0000313" key="9">
    <source>
        <dbReference type="EMBL" id="AML76506.1"/>
    </source>
</evidence>
<evidence type="ECO:0000256" key="5">
    <source>
        <dbReference type="ARBA" id="ARBA00022991"/>
    </source>
</evidence>
<proteinExistence type="evidence at transcript level"/>
<dbReference type="EMBL" id="KU698339">
    <property type="protein sequence ID" value="AML76506.1"/>
    <property type="molecule type" value="mRNA"/>
</dbReference>
<dbReference type="PROSITE" id="PS50112">
    <property type="entry name" value="PAS"/>
    <property type="match status" value="1"/>
</dbReference>
<evidence type="ECO:0000256" key="3">
    <source>
        <dbReference type="ARBA" id="ARBA00022630"/>
    </source>
</evidence>
<dbReference type="SUPFAM" id="SSF55785">
    <property type="entry name" value="PYP-like sensor domain (PAS domain)"/>
    <property type="match status" value="2"/>
</dbReference>
<dbReference type="InterPro" id="IPR000700">
    <property type="entry name" value="PAS-assoc_C"/>
</dbReference>
<keyword evidence="4" id="KW-0288">FMN</keyword>
<dbReference type="PANTHER" id="PTHR47429:SF2">
    <property type="entry name" value="PROTEIN TWIN LOV 1"/>
    <property type="match status" value="1"/>
</dbReference>
<dbReference type="NCBIfam" id="TIGR00229">
    <property type="entry name" value="sensory_box"/>
    <property type="match status" value="1"/>
</dbReference>
<dbReference type="GO" id="GO:0009881">
    <property type="term" value="F:photoreceptor activity"/>
    <property type="evidence" value="ECO:0007669"/>
    <property type="project" value="UniProtKB-KW"/>
</dbReference>
<sequence>MGLEMIVGEEHIRRSGRQISALLESLGRNYADSLSGALKELDFNFVITDPRRPGNPVVHASAGFCSMSGHSQDEVLGRNCRFLQGAETDRRTVLELRDAVNEERAALVRILNYSKERRPFWNLLRIAPVFSSVDGTVVHFVGVQTPLPCDMATSRPERRVDAPALMRGISCALEELCAVGNEESWDCAVYEQDRVMIGAENRVSKALSSFECGMDRMSLAPAGEMDRDAAGHHASRDACKPQQSESCRTMTATSRVVSTLVESSKGKGEIVESRGMELSDPSNAVLSSSLLLTLSRVQQSFVLTDPNLSDAPIVHASDLFLQLTGYKREEVLGRNCRFLQGPETDPTSVAYIRESIRLGETCSTRLLNYRKNKRPFWNFLHISPVRNATGQVVYFVGVQLQVFSKDEEEQTSGMSESMQLTSAAARVRVAMRGLQGSGLRRTKGSCSM</sequence>
<keyword evidence="3" id="KW-0285">Flavoprotein</keyword>
<name>A0A126WVM9_9MARC</name>
<protein>
    <submittedName>
        <fullName evidence="9">Putative LOV domain-containing protein</fullName>
    </submittedName>
</protein>
<evidence type="ECO:0000259" key="8">
    <source>
        <dbReference type="PROSITE" id="PS50113"/>
    </source>
</evidence>
<dbReference type="GO" id="GO:0009637">
    <property type="term" value="P:response to blue light"/>
    <property type="evidence" value="ECO:0007669"/>
    <property type="project" value="UniProtKB-ARBA"/>
</dbReference>
<evidence type="ECO:0000256" key="2">
    <source>
        <dbReference type="ARBA" id="ARBA00022606"/>
    </source>
</evidence>
<dbReference type="Gene3D" id="3.30.450.20">
    <property type="entry name" value="PAS domain"/>
    <property type="match status" value="2"/>
</dbReference>
<keyword evidence="1" id="KW-0600">Photoreceptor protein</keyword>
<dbReference type="AlphaFoldDB" id="A0A126WVM9"/>
<dbReference type="Pfam" id="PF13426">
    <property type="entry name" value="PAS_9"/>
    <property type="match status" value="2"/>
</dbReference>
<dbReference type="GO" id="GO:0005634">
    <property type="term" value="C:nucleus"/>
    <property type="evidence" value="ECO:0007669"/>
    <property type="project" value="TreeGrafter"/>
</dbReference>
<feature type="domain" description="PAS" evidence="7">
    <location>
        <begin position="310"/>
        <end position="359"/>
    </location>
</feature>
<dbReference type="PROSITE" id="PS50113">
    <property type="entry name" value="PAC"/>
    <property type="match status" value="1"/>
</dbReference>
<accession>A0A126WVM9</accession>
<reference evidence="9" key="1">
    <citation type="journal article" date="2016" name="Proc. Natl. Acad. Sci. U.S.A.">
        <title>Functional and topological diversity of LOV domain photoreceptors.</title>
        <authorList>
            <person name="Glantz S.T."/>
            <person name="Carpenter E.J."/>
            <person name="Melkonian M."/>
            <person name="Gardner K.H."/>
            <person name="Boyden E.S."/>
            <person name="Wong G.K."/>
            <person name="Chow B.Y."/>
        </authorList>
    </citation>
    <scope>NUCLEOTIDE SEQUENCE</scope>
    <source>
        <strain evidence="9">BNCU_2005927</strain>
    </source>
</reference>
<evidence type="ECO:0000256" key="1">
    <source>
        <dbReference type="ARBA" id="ARBA00022543"/>
    </source>
</evidence>
<dbReference type="PANTHER" id="PTHR47429">
    <property type="entry name" value="PROTEIN TWIN LOV 1"/>
    <property type="match status" value="1"/>
</dbReference>